<evidence type="ECO:0000313" key="9">
    <source>
        <dbReference type="Proteomes" id="UP000033546"/>
    </source>
</evidence>
<dbReference type="Gene3D" id="1.20.120.910">
    <property type="entry name" value="DksA, coiled-coil domain"/>
    <property type="match status" value="1"/>
</dbReference>
<dbReference type="AlphaFoldDB" id="A0A0F3NFS8"/>
<dbReference type="InterPro" id="IPR037187">
    <property type="entry name" value="DnaK_N"/>
</dbReference>
<evidence type="ECO:0000256" key="3">
    <source>
        <dbReference type="ARBA" id="ARBA00022833"/>
    </source>
</evidence>
<dbReference type="Pfam" id="PF21157">
    <property type="entry name" value="DksA_N"/>
    <property type="match status" value="1"/>
</dbReference>
<evidence type="ECO:0000259" key="6">
    <source>
        <dbReference type="Pfam" id="PF01258"/>
    </source>
</evidence>
<keyword evidence="1" id="KW-0479">Metal-binding</keyword>
<organism evidence="8 9">
    <name type="scientific">Ehrlichia cf. muris str. EmCRT</name>
    <dbReference type="NCBI Taxonomy" id="1359167"/>
    <lineage>
        <taxon>Bacteria</taxon>
        <taxon>Pseudomonadati</taxon>
        <taxon>Pseudomonadota</taxon>
        <taxon>Alphaproteobacteria</taxon>
        <taxon>Rickettsiales</taxon>
        <taxon>Anaplasmataceae</taxon>
        <taxon>Ehrlichia</taxon>
    </lineage>
</organism>
<dbReference type="InterPro" id="IPR000962">
    <property type="entry name" value="Znf_DskA_TraR"/>
</dbReference>
<feature type="domain" description="DnaK suppressor protein DksA N-terminal" evidence="7">
    <location>
        <begin position="24"/>
        <end position="93"/>
    </location>
</feature>
<evidence type="ECO:0000256" key="5">
    <source>
        <dbReference type="SAM" id="MobiDB-lite"/>
    </source>
</evidence>
<comment type="caution">
    <text evidence="8">The sequence shown here is derived from an EMBL/GenBank/DDBJ whole genome shotgun (WGS) entry which is preliminary data.</text>
</comment>
<name>A0A0F3NFS8_9RICK</name>
<dbReference type="GO" id="GO:0008270">
    <property type="term" value="F:zinc ion binding"/>
    <property type="evidence" value="ECO:0007669"/>
    <property type="project" value="UniProtKB-KW"/>
</dbReference>
<dbReference type="SUPFAM" id="SSF57716">
    <property type="entry name" value="Glucocorticoid receptor-like (DNA-binding domain)"/>
    <property type="match status" value="1"/>
</dbReference>
<dbReference type="EMBL" id="LANU01000002">
    <property type="protein sequence ID" value="KJV65754.1"/>
    <property type="molecule type" value="Genomic_DNA"/>
</dbReference>
<dbReference type="PANTHER" id="PTHR33823:SF2">
    <property type="entry name" value="RNA POLYMERASE-BINDING TRANSCRIPTION FACTOR DKSA"/>
    <property type="match status" value="1"/>
</dbReference>
<dbReference type="Proteomes" id="UP000033546">
    <property type="component" value="Unassembled WGS sequence"/>
</dbReference>
<proteinExistence type="predicted"/>
<accession>A0A0F3NFS8</accession>
<keyword evidence="3" id="KW-0862">Zinc</keyword>
<dbReference type="Pfam" id="PF01258">
    <property type="entry name" value="zf-dskA_traR"/>
    <property type="match status" value="1"/>
</dbReference>
<dbReference type="RefSeq" id="WP_045804989.1">
    <property type="nucleotide sequence ID" value="NZ_LANU01000002.1"/>
</dbReference>
<gene>
    <name evidence="8" type="ORF">EMUCRT_0711</name>
</gene>
<keyword evidence="2" id="KW-0863">Zinc-finger</keyword>
<reference evidence="8 9" key="1">
    <citation type="submission" date="2015-02" db="EMBL/GenBank/DDBJ databases">
        <title>Genome Sequencing of Rickettsiales.</title>
        <authorList>
            <person name="Daugherty S.C."/>
            <person name="Su Q."/>
            <person name="Abolude K."/>
            <person name="Beier-Sexton M."/>
            <person name="Carlyon J.A."/>
            <person name="Carter R."/>
            <person name="Day N.P."/>
            <person name="Dumler S.J."/>
            <person name="Dyachenko V."/>
            <person name="Godinez A."/>
            <person name="Kurtti T.J."/>
            <person name="Lichay M."/>
            <person name="Mullins K.E."/>
            <person name="Ott S."/>
            <person name="Pappas-Brown V."/>
            <person name="Paris D.H."/>
            <person name="Patel P."/>
            <person name="Richards A.L."/>
            <person name="Sadzewicz L."/>
            <person name="Sears K."/>
            <person name="Seidman D."/>
            <person name="Sengamalay N."/>
            <person name="Stenos J."/>
            <person name="Tallon L.J."/>
            <person name="Vincent G."/>
            <person name="Fraser C.M."/>
            <person name="Munderloh U."/>
            <person name="Dunning-Hotopp J.C."/>
        </authorList>
    </citation>
    <scope>NUCLEOTIDE SEQUENCE [LARGE SCALE GENOMIC DNA]</scope>
    <source>
        <strain evidence="8 9">EmCRT</strain>
    </source>
</reference>
<dbReference type="PATRIC" id="fig|1359167.3.peg.686"/>
<dbReference type="InterPro" id="IPR048489">
    <property type="entry name" value="DksA_N"/>
</dbReference>
<evidence type="ECO:0000256" key="4">
    <source>
        <dbReference type="PROSITE-ProRule" id="PRU00510"/>
    </source>
</evidence>
<evidence type="ECO:0000256" key="2">
    <source>
        <dbReference type="ARBA" id="ARBA00022771"/>
    </source>
</evidence>
<feature type="zinc finger region" description="dksA C4-type" evidence="4">
    <location>
        <begin position="101"/>
        <end position="125"/>
    </location>
</feature>
<feature type="region of interest" description="Disordered" evidence="5">
    <location>
        <begin position="130"/>
        <end position="152"/>
    </location>
</feature>
<feature type="compositionally biased region" description="Polar residues" evidence="5">
    <location>
        <begin position="135"/>
        <end position="152"/>
    </location>
</feature>
<protein>
    <submittedName>
        <fullName evidence="8">Prokaryotic dksA/traR C4-type zinc finger family protein</fullName>
    </submittedName>
</protein>
<feature type="domain" description="Zinc finger DksA/TraR C4-type" evidence="6">
    <location>
        <begin position="96"/>
        <end position="131"/>
    </location>
</feature>
<sequence>MLKKNYNTEFPEDEDDSNYMNHKQLEYFRQKLLKWREVLQKESQELATELLRPQADADLTDMATREHNIVLILNTRKRNDALIIEINKAIQRIDDGLYGYCEETGEKIGIARLEANPITLYSIEEQERREKQQKLYSNDQENDYSNNFLNDN</sequence>
<evidence type="ECO:0000313" key="8">
    <source>
        <dbReference type="EMBL" id="KJV65754.1"/>
    </source>
</evidence>
<evidence type="ECO:0000256" key="1">
    <source>
        <dbReference type="ARBA" id="ARBA00022723"/>
    </source>
</evidence>
<dbReference type="PANTHER" id="PTHR33823">
    <property type="entry name" value="RNA POLYMERASE-BINDING TRANSCRIPTION FACTOR DKSA-RELATED"/>
    <property type="match status" value="1"/>
</dbReference>
<dbReference type="SUPFAM" id="SSF109635">
    <property type="entry name" value="DnaK suppressor protein DksA, alpha-hairpin domain"/>
    <property type="match status" value="1"/>
</dbReference>
<dbReference type="PROSITE" id="PS51128">
    <property type="entry name" value="ZF_DKSA_2"/>
    <property type="match status" value="1"/>
</dbReference>
<evidence type="ECO:0000259" key="7">
    <source>
        <dbReference type="Pfam" id="PF21157"/>
    </source>
</evidence>